<dbReference type="EMBL" id="BSDT01000001">
    <property type="protein sequence ID" value="GLI44964.1"/>
    <property type="molecule type" value="Genomic_DNA"/>
</dbReference>
<gene>
    <name evidence="2" type="ORF">GALLR39Z86_48140</name>
</gene>
<keyword evidence="3" id="KW-1185">Reference proteome</keyword>
<feature type="signal peptide" evidence="1">
    <location>
        <begin position="1"/>
        <end position="29"/>
    </location>
</feature>
<comment type="caution">
    <text evidence="2">The sequence shown here is derived from an EMBL/GenBank/DDBJ whole genome shotgun (WGS) entry which is preliminary data.</text>
</comment>
<evidence type="ECO:0000313" key="2">
    <source>
        <dbReference type="EMBL" id="GLI44964.1"/>
    </source>
</evidence>
<dbReference type="AlphaFoldDB" id="A0A9W6GDX0"/>
<dbReference type="Proteomes" id="UP001144313">
    <property type="component" value="Unassembled WGS sequence"/>
</dbReference>
<proteinExistence type="predicted"/>
<sequence>MNTRKHLRRTGIAAMIVVGAALAASPAQAIPTNWSGPNTAPQAHCVYSTSAAAPDWCSGTGAGQD</sequence>
<keyword evidence="1" id="KW-0732">Signal</keyword>
<evidence type="ECO:0000256" key="1">
    <source>
        <dbReference type="SAM" id="SignalP"/>
    </source>
</evidence>
<accession>A0A9W6GDX0</accession>
<dbReference type="RefSeq" id="WP_270115731.1">
    <property type="nucleotide sequence ID" value="NZ_BAAAOL010000001.1"/>
</dbReference>
<protein>
    <submittedName>
        <fullName evidence="2">Uncharacterized protein</fullName>
    </submittedName>
</protein>
<name>A0A9W6GDX0_9ACTN</name>
<evidence type="ECO:0000313" key="3">
    <source>
        <dbReference type="Proteomes" id="UP001144313"/>
    </source>
</evidence>
<reference evidence="2" key="1">
    <citation type="submission" date="2022-12" db="EMBL/GenBank/DDBJ databases">
        <title>Reference genome sequencing for broad-spectrum identification of bacterial and archaeal isolates by mass spectrometry.</title>
        <authorList>
            <person name="Sekiguchi Y."/>
            <person name="Tourlousse D.M."/>
        </authorList>
    </citation>
    <scope>NUCLEOTIDE SEQUENCE</scope>
    <source>
        <strain evidence="2">LLR39Z86</strain>
    </source>
</reference>
<organism evidence="2 3">
    <name type="scientific">Glycomyces algeriensis</name>
    <dbReference type="NCBI Taxonomy" id="256037"/>
    <lineage>
        <taxon>Bacteria</taxon>
        <taxon>Bacillati</taxon>
        <taxon>Actinomycetota</taxon>
        <taxon>Actinomycetes</taxon>
        <taxon>Glycomycetales</taxon>
        <taxon>Glycomycetaceae</taxon>
        <taxon>Glycomyces</taxon>
    </lineage>
</organism>
<feature type="chain" id="PRO_5040925856" evidence="1">
    <location>
        <begin position="30"/>
        <end position="65"/>
    </location>
</feature>